<dbReference type="PRINTS" id="PR00359">
    <property type="entry name" value="BP450"/>
</dbReference>
<proteinExistence type="inferred from homology"/>
<protein>
    <submittedName>
        <fullName evidence="3">Cytochrome P450</fullName>
    </submittedName>
</protein>
<dbReference type="Pfam" id="PF00067">
    <property type="entry name" value="p450"/>
    <property type="match status" value="1"/>
</dbReference>
<keyword evidence="2" id="KW-0479">Metal-binding</keyword>
<keyword evidence="2" id="KW-0408">Iron</keyword>
<dbReference type="PANTHER" id="PTHR46696:SF6">
    <property type="entry name" value="P450, PUTATIVE (EUROFUNG)-RELATED"/>
    <property type="match status" value="1"/>
</dbReference>
<dbReference type="InterPro" id="IPR036396">
    <property type="entry name" value="Cyt_P450_sf"/>
</dbReference>
<dbReference type="InterPro" id="IPR017972">
    <property type="entry name" value="Cyt_P450_CS"/>
</dbReference>
<evidence type="ECO:0000256" key="2">
    <source>
        <dbReference type="RuleBase" id="RU000461"/>
    </source>
</evidence>
<reference evidence="3" key="1">
    <citation type="submission" date="2022-03" db="EMBL/GenBank/DDBJ databases">
        <title>Identification of a novel bacterium isolated from mangrove sediments.</title>
        <authorList>
            <person name="Pan X."/>
        </authorList>
    </citation>
    <scope>NUCLEOTIDE SEQUENCE</scope>
    <source>
        <strain evidence="3">B2580</strain>
    </source>
</reference>
<dbReference type="EMBL" id="JALHLE010000001">
    <property type="protein sequence ID" value="MCJ2176953.1"/>
    <property type="molecule type" value="Genomic_DNA"/>
</dbReference>
<evidence type="ECO:0000313" key="3">
    <source>
        <dbReference type="EMBL" id="MCJ2176953.1"/>
    </source>
</evidence>
<dbReference type="PRINTS" id="PR00385">
    <property type="entry name" value="P450"/>
</dbReference>
<name>A0ABT0AWH1_9SPHN</name>
<keyword evidence="2" id="KW-0349">Heme</keyword>
<gene>
    <name evidence="3" type="ORF">MTR64_00080</name>
</gene>
<dbReference type="SUPFAM" id="SSF48264">
    <property type="entry name" value="Cytochrome P450"/>
    <property type="match status" value="1"/>
</dbReference>
<dbReference type="CDD" id="cd11035">
    <property type="entry name" value="P450cam-like"/>
    <property type="match status" value="1"/>
</dbReference>
<organism evidence="3 4">
    <name type="scientific">Novosphingobium album</name>
    <name type="common">ex Hu et al. 2023</name>
    <dbReference type="NCBI Taxonomy" id="2930093"/>
    <lineage>
        <taxon>Bacteria</taxon>
        <taxon>Pseudomonadati</taxon>
        <taxon>Pseudomonadota</taxon>
        <taxon>Alphaproteobacteria</taxon>
        <taxon>Sphingomonadales</taxon>
        <taxon>Sphingomonadaceae</taxon>
        <taxon>Novosphingobium</taxon>
    </lineage>
</organism>
<keyword evidence="2" id="KW-0503">Monooxygenase</keyword>
<keyword evidence="4" id="KW-1185">Reference proteome</keyword>
<dbReference type="RefSeq" id="WP_243989623.1">
    <property type="nucleotide sequence ID" value="NZ_JALHLE010000001.1"/>
</dbReference>
<sequence length="405" mass="46691">MSAPFATAERVPETVPSELVWDRDFDTFTLEGDDPFVSIARLYQEAPVIWGTEANFKRPGWILTRDDVIREAFIDYEHFSSERPGMIADMLGEPILLNPIEIDPPRHHQYRKILNPFFTPAAIRSYDEPVRKICRELIAKFRDRGECEFVDEFAVPFPSYVFLDLMDMPRALLDQFMGWQDELMRAPDPMVRIAAARSIYGYLKQHMEAQQANPTNDLLRGIVTGQVEDRPMNYYEMMGMFYVLYVGGLDTVYSTIGWIMQHLAKDAVLQQRLRANPDLLPQAVEEFCRAYSVVITHRAVTKDFTFQGVPMKKGDEVNMPIMLANRDPSVYADPHTVDIDRKPRHIAFGTGTHNCVGVNLAKREMRIVIEEFLKAFVNIRIKPGEMPRYHTGRTFGLDYLPLVWG</sequence>
<evidence type="ECO:0000256" key="1">
    <source>
        <dbReference type="ARBA" id="ARBA00010617"/>
    </source>
</evidence>
<accession>A0ABT0AWH1</accession>
<keyword evidence="2" id="KW-0560">Oxidoreductase</keyword>
<dbReference type="PROSITE" id="PS00086">
    <property type="entry name" value="CYTOCHROME_P450"/>
    <property type="match status" value="1"/>
</dbReference>
<comment type="caution">
    <text evidence="3">The sequence shown here is derived from an EMBL/GenBank/DDBJ whole genome shotgun (WGS) entry which is preliminary data.</text>
</comment>
<dbReference type="InterPro" id="IPR002397">
    <property type="entry name" value="Cyt_P450_B"/>
</dbReference>
<dbReference type="Gene3D" id="1.10.630.10">
    <property type="entry name" value="Cytochrome P450"/>
    <property type="match status" value="1"/>
</dbReference>
<comment type="similarity">
    <text evidence="1 2">Belongs to the cytochrome P450 family.</text>
</comment>
<dbReference type="Proteomes" id="UP001162880">
    <property type="component" value="Unassembled WGS sequence"/>
</dbReference>
<dbReference type="PANTHER" id="PTHR46696">
    <property type="entry name" value="P450, PUTATIVE (EUROFUNG)-RELATED"/>
    <property type="match status" value="1"/>
</dbReference>
<evidence type="ECO:0000313" key="4">
    <source>
        <dbReference type="Proteomes" id="UP001162880"/>
    </source>
</evidence>
<dbReference type="InterPro" id="IPR001128">
    <property type="entry name" value="Cyt_P450"/>
</dbReference>